<dbReference type="EMBL" id="LJSG01000020">
    <property type="protein sequence ID" value="KPP89800.1"/>
    <property type="molecule type" value="Genomic_DNA"/>
</dbReference>
<keyword evidence="5" id="KW-0378">Hydrolase</keyword>
<dbReference type="PATRIC" id="fig|1666912.4.peg.117"/>
<dbReference type="Proteomes" id="UP000182045">
    <property type="component" value="Unassembled WGS sequence"/>
</dbReference>
<reference evidence="10 11" key="1">
    <citation type="submission" date="2015-09" db="EMBL/GenBank/DDBJ databases">
        <title>Identification and resolution of microdiversity through metagenomic sequencing of parallel consortia.</title>
        <authorList>
            <person name="Nelson W.C."/>
            <person name="Romine M.F."/>
            <person name="Lindemann S.R."/>
        </authorList>
    </citation>
    <scope>NUCLEOTIDE SEQUENCE [LARGE SCALE GENOMIC DNA]</scope>
    <source>
        <strain evidence="10">HL-91</strain>
    </source>
</reference>
<comment type="cofactor">
    <cofactor evidence="1">
        <name>Mg(2+)</name>
        <dbReference type="ChEBI" id="CHEBI:18420"/>
    </cofactor>
</comment>
<evidence type="ECO:0000256" key="1">
    <source>
        <dbReference type="ARBA" id="ARBA00001946"/>
    </source>
</evidence>
<evidence type="ECO:0000256" key="6">
    <source>
        <dbReference type="ARBA" id="ARBA00022842"/>
    </source>
</evidence>
<dbReference type="GO" id="GO:0004540">
    <property type="term" value="F:RNA nuclease activity"/>
    <property type="evidence" value="ECO:0007669"/>
    <property type="project" value="InterPro"/>
</dbReference>
<dbReference type="GO" id="GO:0016787">
    <property type="term" value="F:hydrolase activity"/>
    <property type="evidence" value="ECO:0007669"/>
    <property type="project" value="UniProtKB-KW"/>
</dbReference>
<dbReference type="Proteomes" id="UP000050413">
    <property type="component" value="Unassembled WGS sequence"/>
</dbReference>
<proteinExistence type="predicted"/>
<evidence type="ECO:0000256" key="2">
    <source>
        <dbReference type="ARBA" id="ARBA00022722"/>
    </source>
</evidence>
<keyword evidence="3" id="KW-0479">Metal-binding</keyword>
<dbReference type="PANTHER" id="PTHR30001">
    <property type="entry name" value="RIBONUCLEASE"/>
    <property type="match status" value="1"/>
</dbReference>
<dbReference type="InterPro" id="IPR004659">
    <property type="entry name" value="RNase_E/G"/>
</dbReference>
<reference evidence="9 12" key="2">
    <citation type="submission" date="2016-01" db="EMBL/GenBank/DDBJ databases">
        <authorList>
            <person name="Varghese N."/>
        </authorList>
    </citation>
    <scope>NUCLEOTIDE SEQUENCE [LARGE SCALE GENOMIC DNA]</scope>
    <source>
        <strain evidence="9 12">HL-91</strain>
    </source>
</reference>
<evidence type="ECO:0000256" key="3">
    <source>
        <dbReference type="ARBA" id="ARBA00022723"/>
    </source>
</evidence>
<evidence type="ECO:0000256" key="4">
    <source>
        <dbReference type="ARBA" id="ARBA00022759"/>
    </source>
</evidence>
<dbReference type="GO" id="GO:0006364">
    <property type="term" value="P:rRNA processing"/>
    <property type="evidence" value="ECO:0007669"/>
    <property type="project" value="TreeGrafter"/>
</dbReference>
<name>A0A0P7W6U5_9RHOB</name>
<organism evidence="10 11">
    <name type="scientific">Roseibaca calidilacus</name>
    <dbReference type="NCBI Taxonomy" id="1666912"/>
    <lineage>
        <taxon>Bacteria</taxon>
        <taxon>Pseudomonadati</taxon>
        <taxon>Pseudomonadota</taxon>
        <taxon>Alphaproteobacteria</taxon>
        <taxon>Rhodobacterales</taxon>
        <taxon>Paracoccaceae</taxon>
        <taxon>Roseinatronobacter</taxon>
    </lineage>
</organism>
<evidence type="ECO:0000259" key="8">
    <source>
        <dbReference type="Pfam" id="PF10150"/>
    </source>
</evidence>
<evidence type="ECO:0000256" key="5">
    <source>
        <dbReference type="ARBA" id="ARBA00022801"/>
    </source>
</evidence>
<protein>
    <submittedName>
        <fullName evidence="9">Ribonuclease, Rne/Rng family</fullName>
    </submittedName>
    <submittedName>
        <fullName evidence="10">Ribonucleases G and E</fullName>
    </submittedName>
</protein>
<keyword evidence="4" id="KW-0255">Endonuclease</keyword>
<dbReference type="OrthoDB" id="9804278at2"/>
<dbReference type="AlphaFoldDB" id="A0A0P7W6U5"/>
<feature type="domain" description="RNA-binding protein AU-1/Ribonuclease E/G" evidence="8">
    <location>
        <begin position="104"/>
        <end position="206"/>
    </location>
</feature>
<dbReference type="GO" id="GO:0003723">
    <property type="term" value="F:RNA binding"/>
    <property type="evidence" value="ECO:0007669"/>
    <property type="project" value="UniProtKB-KW"/>
</dbReference>
<comment type="caution">
    <text evidence="10">The sequence shown here is derived from an EMBL/GenBank/DDBJ whole genome shotgun (WGS) entry which is preliminary data.</text>
</comment>
<accession>A0A0P7W6U5</accession>
<dbReference type="RefSeq" id="WP_072245645.1">
    <property type="nucleotide sequence ID" value="NZ_FBYC01000004.1"/>
</dbReference>
<dbReference type="STRING" id="1666912.Ga0058931_1336"/>
<evidence type="ECO:0000313" key="11">
    <source>
        <dbReference type="Proteomes" id="UP000050413"/>
    </source>
</evidence>
<keyword evidence="7" id="KW-0694">RNA-binding</keyword>
<sequence>MKGSTIALDHIGERQAAALMVDGILDDFLIDPPDWVTPPESLFRGKLGRPVKGMGGAFVDLPNGQSGFLRQTKGLRPGDPILVQVTGLAEQGKAVPVTTRLLFKSRFAIVTPDAPGLNISRQIDDDALRADLDALARDCMEGAGDKLGLILRSACMDAQEADIADDILQMRSLAEQVLGDLTGAPELLLAAPGAHELAWRDWADADTLDDAAGSFVRHGVDDALDKLTRADVGLAHGASMVIEPTRALVAVDINTGPDTSPAAGLKANIAAIRALPRELRLRGLGGQVVIDLAPYPKREKQVLEQVLSAAFKRDGRDTVLAGFTPLGNFELTRKRDRVALSVLLP</sequence>
<evidence type="ECO:0000313" key="9">
    <source>
        <dbReference type="EMBL" id="CUX80778.1"/>
    </source>
</evidence>
<dbReference type="InterPro" id="IPR019307">
    <property type="entry name" value="RNA-bd_AU-1/RNase_E/G"/>
</dbReference>
<dbReference type="PANTHER" id="PTHR30001:SF1">
    <property type="entry name" value="RIBONUCLEASE E_G-LIKE PROTEIN, CHLOROPLASTIC"/>
    <property type="match status" value="1"/>
</dbReference>
<dbReference type="GO" id="GO:0005737">
    <property type="term" value="C:cytoplasm"/>
    <property type="evidence" value="ECO:0007669"/>
    <property type="project" value="TreeGrafter"/>
</dbReference>
<dbReference type="GO" id="GO:0046872">
    <property type="term" value="F:metal ion binding"/>
    <property type="evidence" value="ECO:0007669"/>
    <property type="project" value="UniProtKB-KW"/>
</dbReference>
<evidence type="ECO:0000256" key="7">
    <source>
        <dbReference type="ARBA" id="ARBA00022884"/>
    </source>
</evidence>
<feature type="domain" description="RNA-binding protein AU-1/Ribonuclease E/G" evidence="8">
    <location>
        <begin position="215"/>
        <end position="335"/>
    </location>
</feature>
<keyword evidence="12" id="KW-1185">Reference proteome</keyword>
<keyword evidence="6" id="KW-0460">Magnesium</keyword>
<dbReference type="GO" id="GO:0004519">
    <property type="term" value="F:endonuclease activity"/>
    <property type="evidence" value="ECO:0007669"/>
    <property type="project" value="UniProtKB-KW"/>
</dbReference>
<dbReference type="EMBL" id="FBYC01000004">
    <property type="protein sequence ID" value="CUX80778.1"/>
    <property type="molecule type" value="Genomic_DNA"/>
</dbReference>
<dbReference type="Pfam" id="PF10150">
    <property type="entry name" value="RNase_E_G"/>
    <property type="match status" value="2"/>
</dbReference>
<evidence type="ECO:0000313" key="10">
    <source>
        <dbReference type="EMBL" id="KPP89800.1"/>
    </source>
</evidence>
<keyword evidence="2" id="KW-0540">Nuclease</keyword>
<gene>
    <name evidence="9" type="ORF">Ga0058931_1336</name>
    <name evidence="10" type="ORF">HLUCCA05_06480</name>
</gene>
<evidence type="ECO:0000313" key="12">
    <source>
        <dbReference type="Proteomes" id="UP000182045"/>
    </source>
</evidence>